<dbReference type="EMBL" id="LR134155">
    <property type="protein sequence ID" value="VEA67845.1"/>
    <property type="molecule type" value="Genomic_DNA"/>
</dbReference>
<evidence type="ECO:0000256" key="3">
    <source>
        <dbReference type="ARBA" id="ARBA00022630"/>
    </source>
</evidence>
<dbReference type="GO" id="GO:0016491">
    <property type="term" value="F:oxidoreductase activity"/>
    <property type="evidence" value="ECO:0007669"/>
    <property type="project" value="UniProtKB-KW"/>
</dbReference>
<protein>
    <submittedName>
        <fullName evidence="6">Rhodocoxin reductase</fullName>
        <ecNumber evidence="6">1.18.1.-</ecNumber>
    </submittedName>
</protein>
<dbReference type="PANTHER" id="PTHR43429:SF3">
    <property type="entry name" value="NITRITE REDUCTASE [NAD(P)H]"/>
    <property type="match status" value="1"/>
</dbReference>
<evidence type="ECO:0000313" key="7">
    <source>
        <dbReference type="Proteomes" id="UP000271603"/>
    </source>
</evidence>
<keyword evidence="4" id="KW-0274">FAD</keyword>
<proteinExistence type="inferred from homology"/>
<evidence type="ECO:0000313" key="6">
    <source>
        <dbReference type="EMBL" id="VEA67845.1"/>
    </source>
</evidence>
<dbReference type="Pfam" id="PF07992">
    <property type="entry name" value="Pyr_redox_2"/>
    <property type="match status" value="1"/>
</dbReference>
<feature type="domain" description="FAD/NAD(P)-binding" evidence="5">
    <location>
        <begin position="2"/>
        <end position="145"/>
    </location>
</feature>
<dbReference type="AlphaFoldDB" id="A0A3S4G741"/>
<evidence type="ECO:0000256" key="2">
    <source>
        <dbReference type="ARBA" id="ARBA00006442"/>
    </source>
</evidence>
<evidence type="ECO:0000256" key="4">
    <source>
        <dbReference type="ARBA" id="ARBA00022827"/>
    </source>
</evidence>
<organism evidence="6 7">
    <name type="scientific">Serratia rubidaea</name>
    <name type="common">Serratia marinorubra</name>
    <dbReference type="NCBI Taxonomy" id="61652"/>
    <lineage>
        <taxon>Bacteria</taxon>
        <taxon>Pseudomonadati</taxon>
        <taxon>Pseudomonadota</taxon>
        <taxon>Gammaproteobacteria</taxon>
        <taxon>Enterobacterales</taxon>
        <taxon>Yersiniaceae</taxon>
        <taxon>Serratia</taxon>
    </lineage>
</organism>
<keyword evidence="6" id="KW-0560">Oxidoreductase</keyword>
<evidence type="ECO:0000256" key="1">
    <source>
        <dbReference type="ARBA" id="ARBA00001974"/>
    </source>
</evidence>
<evidence type="ECO:0000259" key="5">
    <source>
        <dbReference type="Pfam" id="PF07992"/>
    </source>
</evidence>
<dbReference type="Gene3D" id="3.50.50.60">
    <property type="entry name" value="FAD/NAD(P)-binding domain"/>
    <property type="match status" value="2"/>
</dbReference>
<name>A0A3S4G741_SERRU</name>
<dbReference type="PANTHER" id="PTHR43429">
    <property type="entry name" value="PYRIDINE NUCLEOTIDE-DISULFIDE OXIDOREDUCTASE DOMAIN-CONTAINING"/>
    <property type="match status" value="1"/>
</dbReference>
<comment type="similarity">
    <text evidence="2">Belongs to the FAD-dependent oxidoreductase family.</text>
</comment>
<dbReference type="Proteomes" id="UP000271603">
    <property type="component" value="Chromosome"/>
</dbReference>
<dbReference type="InterPro" id="IPR050260">
    <property type="entry name" value="FAD-bd_OxRdtase"/>
</dbReference>
<sequence>MAGMRLVETLCRLAPQRYDITVIGEEPRGNYNRILLSPLLAGEKTFDEALLHPPAWYRQHGVTLLHGETALRLERQARRVITSGGSVGYDLLVLATGSRPWMPPTPGIELPGVYGFRTLDDVEAMLGRCRPGARALVVGGAYWGLRRRRR</sequence>
<dbReference type="InterPro" id="IPR023753">
    <property type="entry name" value="FAD/NAD-binding_dom"/>
</dbReference>
<reference evidence="6 7" key="1">
    <citation type="submission" date="2018-12" db="EMBL/GenBank/DDBJ databases">
        <authorList>
            <consortium name="Pathogen Informatics"/>
        </authorList>
    </citation>
    <scope>NUCLEOTIDE SEQUENCE [LARGE SCALE GENOMIC DNA]</scope>
    <source>
        <strain evidence="6 7">NCTC9419</strain>
    </source>
</reference>
<keyword evidence="3" id="KW-0285">Flavoprotein</keyword>
<comment type="cofactor">
    <cofactor evidence="1">
        <name>FAD</name>
        <dbReference type="ChEBI" id="CHEBI:57692"/>
    </cofactor>
</comment>
<dbReference type="EC" id="1.18.1.-" evidence="6"/>
<dbReference type="SUPFAM" id="SSF51905">
    <property type="entry name" value="FAD/NAD(P)-binding domain"/>
    <property type="match status" value="1"/>
</dbReference>
<dbReference type="InterPro" id="IPR036188">
    <property type="entry name" value="FAD/NAD-bd_sf"/>
</dbReference>
<accession>A0A3S4G741</accession>
<gene>
    <name evidence="6" type="primary">thcD</name>
    <name evidence="6" type="ORF">NCTC9419_00043</name>
</gene>